<evidence type="ECO:0000256" key="5">
    <source>
        <dbReference type="PROSITE-ProRule" id="PRU01248"/>
    </source>
</evidence>
<feature type="domain" description="Core-binding (CB)" evidence="7">
    <location>
        <begin position="7"/>
        <end position="90"/>
    </location>
</feature>
<dbReference type="GO" id="GO:0003677">
    <property type="term" value="F:DNA binding"/>
    <property type="evidence" value="ECO:0007669"/>
    <property type="project" value="UniProtKB-UniRule"/>
</dbReference>
<keyword evidence="9" id="KW-1185">Reference proteome</keyword>
<dbReference type="OrthoDB" id="144173at2"/>
<dbReference type="Gene3D" id="1.10.150.130">
    <property type="match status" value="1"/>
</dbReference>
<reference evidence="8 9" key="1">
    <citation type="journal article" date="2015" name="Genome Announc.">
        <title>Draft Genome Sequence of a Heterotrophic Facultative Anaerobic Thermophilic Bacterium, Ardenticatena maritima Strain 110ST.</title>
        <authorList>
            <person name="Kawaichi S."/>
            <person name="Yoshida T."/>
            <person name="Sako Y."/>
            <person name="Nakamura R."/>
        </authorList>
    </citation>
    <scope>NUCLEOTIDE SEQUENCE [LARGE SCALE GENOMIC DNA]</scope>
    <source>
        <strain evidence="8 9">110S</strain>
    </source>
</reference>
<dbReference type="InterPro" id="IPR010998">
    <property type="entry name" value="Integrase_recombinase_N"/>
</dbReference>
<keyword evidence="3 5" id="KW-0238">DNA-binding</keyword>
<dbReference type="Gene3D" id="1.10.443.10">
    <property type="entry name" value="Intergrase catalytic core"/>
    <property type="match status" value="1"/>
</dbReference>
<dbReference type="AlphaFoldDB" id="A0A0M8KA40"/>
<comment type="similarity">
    <text evidence="1">Belongs to the 'phage' integrase family.</text>
</comment>
<dbReference type="SUPFAM" id="SSF56349">
    <property type="entry name" value="DNA breaking-rejoining enzymes"/>
    <property type="match status" value="1"/>
</dbReference>
<dbReference type="PROSITE" id="PS51900">
    <property type="entry name" value="CB"/>
    <property type="match status" value="1"/>
</dbReference>
<comment type="caution">
    <text evidence="8">The sequence shown here is derived from an EMBL/GenBank/DDBJ whole genome shotgun (WGS) entry which is preliminary data.</text>
</comment>
<accession>A0A0M8KA40</accession>
<dbReference type="InterPro" id="IPR013762">
    <property type="entry name" value="Integrase-like_cat_sf"/>
</dbReference>
<evidence type="ECO:0000256" key="1">
    <source>
        <dbReference type="ARBA" id="ARBA00008857"/>
    </source>
</evidence>
<dbReference type="InterPro" id="IPR050090">
    <property type="entry name" value="Tyrosine_recombinase_XerCD"/>
</dbReference>
<evidence type="ECO:0000259" key="6">
    <source>
        <dbReference type="PROSITE" id="PS51898"/>
    </source>
</evidence>
<dbReference type="InterPro" id="IPR044068">
    <property type="entry name" value="CB"/>
</dbReference>
<evidence type="ECO:0000256" key="3">
    <source>
        <dbReference type="ARBA" id="ARBA00023125"/>
    </source>
</evidence>
<protein>
    <submittedName>
        <fullName evidence="8">Integrase/recombinase XerD</fullName>
    </submittedName>
</protein>
<keyword evidence="4" id="KW-0233">DNA recombination</keyword>
<reference evidence="9" key="2">
    <citation type="submission" date="2015-08" db="EMBL/GenBank/DDBJ databases">
        <title>Draft Genome Sequence of a Heterotrophic Facultative Anaerobic Bacterium Ardenticatena maritima Strain 110S.</title>
        <authorList>
            <person name="Kawaichi S."/>
            <person name="Yoshida T."/>
            <person name="Sako Y."/>
            <person name="Nakamura R."/>
        </authorList>
    </citation>
    <scope>NUCLEOTIDE SEQUENCE [LARGE SCALE GENOMIC DNA]</scope>
    <source>
        <strain evidence="9">110S</strain>
    </source>
</reference>
<evidence type="ECO:0000313" key="9">
    <source>
        <dbReference type="Proteomes" id="UP000037784"/>
    </source>
</evidence>
<evidence type="ECO:0000256" key="2">
    <source>
        <dbReference type="ARBA" id="ARBA00022908"/>
    </source>
</evidence>
<dbReference type="Proteomes" id="UP000037784">
    <property type="component" value="Unassembled WGS sequence"/>
</dbReference>
<dbReference type="GO" id="GO:0006310">
    <property type="term" value="P:DNA recombination"/>
    <property type="evidence" value="ECO:0007669"/>
    <property type="project" value="UniProtKB-KW"/>
</dbReference>
<dbReference type="PANTHER" id="PTHR30349">
    <property type="entry name" value="PHAGE INTEGRASE-RELATED"/>
    <property type="match status" value="1"/>
</dbReference>
<gene>
    <name evidence="8" type="primary">xerD</name>
    <name evidence="8" type="ORF">ARMA_2265</name>
</gene>
<keyword evidence="2" id="KW-0229">DNA integration</keyword>
<dbReference type="InterPro" id="IPR011010">
    <property type="entry name" value="DNA_brk_join_enz"/>
</dbReference>
<evidence type="ECO:0000313" key="8">
    <source>
        <dbReference type="EMBL" id="GAP63842.1"/>
    </source>
</evidence>
<dbReference type="Pfam" id="PF02899">
    <property type="entry name" value="Phage_int_SAM_1"/>
    <property type="match status" value="1"/>
</dbReference>
<dbReference type="RefSeq" id="WP_054493627.1">
    <property type="nucleotide sequence ID" value="NZ_BBZA01000196.1"/>
</dbReference>
<proteinExistence type="inferred from homology"/>
<evidence type="ECO:0000256" key="4">
    <source>
        <dbReference type="ARBA" id="ARBA00023172"/>
    </source>
</evidence>
<dbReference type="GO" id="GO:0015074">
    <property type="term" value="P:DNA integration"/>
    <property type="evidence" value="ECO:0007669"/>
    <property type="project" value="UniProtKB-KW"/>
</dbReference>
<dbReference type="InParanoid" id="A0A0M8KA40"/>
<dbReference type="InterPro" id="IPR002104">
    <property type="entry name" value="Integrase_catalytic"/>
</dbReference>
<dbReference type="EMBL" id="BBZA01000196">
    <property type="protein sequence ID" value="GAP63842.1"/>
    <property type="molecule type" value="Genomic_DNA"/>
</dbReference>
<dbReference type="Pfam" id="PF00589">
    <property type="entry name" value="Phage_integrase"/>
    <property type="match status" value="1"/>
</dbReference>
<sequence>MTIQPTTSLETAIAAFLARLARRERTHHTYSTGLNAFRAFLESQTPPVETVGDLWADVLADFYHHIADRYAALTIRTYLAAARAFLRFLRAEDALSFSLDRANAALRDAMTMGDRLRYPAIEHTPELPLIVTYYDDMSDLPPPDTPRHRAQILARYRNRALLYTLFSTAGRLSEVAALTREDVQDGRAKRVLVVGKRDKQRILFLSDEARAAIRAYLEQRKAFGVQSRHLFISHGRNQGKPLTPQSIWNIVKKAARAHGLDHISPHTFRHWRATQMLNEGVPAEVVKDFLGHEQITTTTTIYARYLTSHIEEAFDRHTPRIRDAQKQSKRDE</sequence>
<dbReference type="InterPro" id="IPR004107">
    <property type="entry name" value="Integrase_SAM-like_N"/>
</dbReference>
<organism evidence="8 9">
    <name type="scientific">Ardenticatena maritima</name>
    <dbReference type="NCBI Taxonomy" id="872965"/>
    <lineage>
        <taxon>Bacteria</taxon>
        <taxon>Bacillati</taxon>
        <taxon>Chloroflexota</taxon>
        <taxon>Ardenticatenia</taxon>
        <taxon>Ardenticatenales</taxon>
        <taxon>Ardenticatenaceae</taxon>
        <taxon>Ardenticatena</taxon>
    </lineage>
</organism>
<feature type="domain" description="Tyr recombinase" evidence="6">
    <location>
        <begin position="122"/>
        <end position="315"/>
    </location>
</feature>
<dbReference type="PANTHER" id="PTHR30349:SF41">
    <property type="entry name" value="INTEGRASE_RECOMBINASE PROTEIN MJ0367-RELATED"/>
    <property type="match status" value="1"/>
</dbReference>
<name>A0A0M8KA40_9CHLR</name>
<dbReference type="PROSITE" id="PS51898">
    <property type="entry name" value="TYR_RECOMBINASE"/>
    <property type="match status" value="1"/>
</dbReference>
<evidence type="ECO:0000259" key="7">
    <source>
        <dbReference type="PROSITE" id="PS51900"/>
    </source>
</evidence>